<comment type="caution">
    <text evidence="2">The sequence shown here is derived from an EMBL/GenBank/DDBJ whole genome shotgun (WGS) entry which is preliminary data.</text>
</comment>
<comment type="similarity">
    <text evidence="1">Belongs to the vitamin uptake transporter (VUT/ECF) (TC 2.A.88) family. Q precursor transporter subfamily.</text>
</comment>
<feature type="transmembrane region" description="Helical" evidence="1">
    <location>
        <begin position="198"/>
        <end position="220"/>
    </location>
</feature>
<feature type="transmembrane region" description="Helical" evidence="1">
    <location>
        <begin position="21"/>
        <end position="36"/>
    </location>
</feature>
<name>A0ABX9KEC6_9FUSO</name>
<dbReference type="Pfam" id="PF02592">
    <property type="entry name" value="Vut_1"/>
    <property type="match status" value="1"/>
</dbReference>
<keyword evidence="1" id="KW-0813">Transport</keyword>
<comment type="caution">
    <text evidence="1">Lacks conserved residue(s) required for the propagation of feature annotation.</text>
</comment>
<sequence>MLLVNFGFILYFYRTYGKNGLYAYIPITIILAQIQVNKAIEIGGMSSTLGNIMFASSFLVTDILSEKYGVKAAAKGAKIGLMSNIAATILLQVSVAFEPSTADYSQVAMETLFGPLSRFTAVGLICYWISQNIDIHLFEKLKKRFPENKHLWLRNNGSTMLSQFVDTAIFTYLAFYLSFDFLGFSYPGFYDFKTCLEIFTTTYLMKIVIASFDTPFLYLAKKMHREGIVQDGKLREV</sequence>
<evidence type="ECO:0000256" key="1">
    <source>
        <dbReference type="HAMAP-Rule" id="MF_02088"/>
    </source>
</evidence>
<dbReference type="NCBIfam" id="TIGR00697">
    <property type="entry name" value="queuosine precursor transporter"/>
    <property type="match status" value="1"/>
</dbReference>
<dbReference type="InterPro" id="IPR003744">
    <property type="entry name" value="YhhQ"/>
</dbReference>
<dbReference type="PANTHER" id="PTHR34300:SF2">
    <property type="entry name" value="QUEUOSINE PRECURSOR TRANSPORTER-RELATED"/>
    <property type="match status" value="1"/>
</dbReference>
<keyword evidence="1" id="KW-0472">Membrane</keyword>
<keyword evidence="1" id="KW-1133">Transmembrane helix</keyword>
<dbReference type="Proteomes" id="UP000263486">
    <property type="component" value="Unassembled WGS sequence"/>
</dbReference>
<accession>A0ABX9KEC6</accession>
<organism evidence="2 3">
    <name type="scientific">Psychrilyobacter piezotolerans</name>
    <dbReference type="NCBI Taxonomy" id="2293438"/>
    <lineage>
        <taxon>Bacteria</taxon>
        <taxon>Fusobacteriati</taxon>
        <taxon>Fusobacteriota</taxon>
        <taxon>Fusobacteriia</taxon>
        <taxon>Fusobacteriales</taxon>
        <taxon>Fusobacteriaceae</taxon>
        <taxon>Psychrilyobacter</taxon>
    </lineage>
</organism>
<dbReference type="EMBL" id="QUAJ01000026">
    <property type="protein sequence ID" value="REI40030.1"/>
    <property type="molecule type" value="Genomic_DNA"/>
</dbReference>
<comment type="function">
    <text evidence="1">Involved in the import of queuosine (Q) precursors, required for Q precursor salvage.</text>
</comment>
<evidence type="ECO:0000313" key="2">
    <source>
        <dbReference type="EMBL" id="REI40030.1"/>
    </source>
</evidence>
<protein>
    <recommendedName>
        <fullName evidence="1">Probable queuosine precursor transporter</fullName>
        <shortName evidence="1">Q precursor transporter</shortName>
    </recommendedName>
</protein>
<gene>
    <name evidence="2" type="ORF">DYH56_12660</name>
</gene>
<proteinExistence type="inferred from homology"/>
<keyword evidence="3" id="KW-1185">Reference proteome</keyword>
<feature type="transmembrane region" description="Helical" evidence="1">
    <location>
        <begin position="159"/>
        <end position="178"/>
    </location>
</feature>
<comment type="subcellular location">
    <subcellularLocation>
        <location evidence="1">Cell membrane</location>
        <topology evidence="1">Multi-pass membrane protein</topology>
    </subcellularLocation>
</comment>
<keyword evidence="1" id="KW-1003">Cell membrane</keyword>
<evidence type="ECO:0000313" key="3">
    <source>
        <dbReference type="Proteomes" id="UP000263486"/>
    </source>
</evidence>
<dbReference type="HAMAP" id="MF_02088">
    <property type="entry name" value="Q_prec_transport"/>
    <property type="match status" value="1"/>
</dbReference>
<dbReference type="PANTHER" id="PTHR34300">
    <property type="entry name" value="QUEUOSINE PRECURSOR TRANSPORTER-RELATED"/>
    <property type="match status" value="1"/>
</dbReference>
<keyword evidence="1" id="KW-0812">Transmembrane</keyword>
<reference evidence="2 3" key="1">
    <citation type="submission" date="2018-08" db="EMBL/GenBank/DDBJ databases">
        <title>Draft genome sequence of Psychrilyobacter sp. strain SD5 isolated from Black Sea water.</title>
        <authorList>
            <person name="Yadav S."/>
            <person name="Villanueva L."/>
            <person name="Damste J.S.S."/>
        </authorList>
    </citation>
    <scope>NUCLEOTIDE SEQUENCE [LARGE SCALE GENOMIC DNA]</scope>
    <source>
        <strain evidence="2 3">SD5</strain>
    </source>
</reference>